<feature type="binding site" evidence="8">
    <location>
        <position position="177"/>
    </location>
    <ligand>
        <name>ATP</name>
        <dbReference type="ChEBI" id="CHEBI:30616"/>
    </ligand>
</feature>
<reference evidence="10" key="1">
    <citation type="submission" date="2016-10" db="EMBL/GenBank/DDBJ databases">
        <authorList>
            <person name="Varghese N."/>
            <person name="Submissions S."/>
        </authorList>
    </citation>
    <scope>NUCLEOTIDE SEQUENCE [LARGE SCALE GENOMIC DNA]</scope>
    <source>
        <strain evidence="10">DSM 25157</strain>
    </source>
</reference>
<comment type="cofactor">
    <cofactor evidence="8">
        <name>Mg(2+)</name>
        <dbReference type="ChEBI" id="CHEBI:18420"/>
    </cofactor>
    <cofactor evidence="8">
        <name>Mn(2+)</name>
        <dbReference type="ChEBI" id="CHEBI:29035"/>
    </cofactor>
</comment>
<dbReference type="EC" id="2.7.7.108" evidence="8"/>
<feature type="binding site" evidence="8">
    <location>
        <position position="170"/>
    </location>
    <ligand>
        <name>ATP</name>
        <dbReference type="ChEBI" id="CHEBI:30616"/>
    </ligand>
</feature>
<comment type="catalytic activity">
    <reaction evidence="8">
        <text>L-tyrosyl-[protein] + ATP = O-(5'-adenylyl)-L-tyrosyl-[protein] + diphosphate</text>
        <dbReference type="Rhea" id="RHEA:54288"/>
        <dbReference type="Rhea" id="RHEA-COMP:10136"/>
        <dbReference type="Rhea" id="RHEA-COMP:13846"/>
        <dbReference type="ChEBI" id="CHEBI:30616"/>
        <dbReference type="ChEBI" id="CHEBI:33019"/>
        <dbReference type="ChEBI" id="CHEBI:46858"/>
        <dbReference type="ChEBI" id="CHEBI:83624"/>
        <dbReference type="EC" id="2.7.7.108"/>
    </reaction>
</comment>
<dbReference type="Pfam" id="PF02696">
    <property type="entry name" value="SelO"/>
    <property type="match status" value="1"/>
</dbReference>
<keyword evidence="8" id="KW-0464">Manganese</keyword>
<evidence type="ECO:0000313" key="9">
    <source>
        <dbReference type="EMBL" id="SEA93715.1"/>
    </source>
</evidence>
<keyword evidence="4 8" id="KW-0479">Metal-binding</keyword>
<gene>
    <name evidence="8" type="primary">ydiU</name>
    <name evidence="8" type="synonym">selO</name>
    <name evidence="9" type="ORF">SAMN05421875_1517</name>
</gene>
<keyword evidence="10" id="KW-1185">Reference proteome</keyword>
<keyword evidence="7 8" id="KW-0460">Magnesium</keyword>
<dbReference type="EMBL" id="FNQJ01000051">
    <property type="protein sequence ID" value="SEA93715.1"/>
    <property type="molecule type" value="Genomic_DNA"/>
</dbReference>
<organism evidence="9 10">
    <name type="scientific">Acidovorax soli</name>
    <dbReference type="NCBI Taxonomy" id="592050"/>
    <lineage>
        <taxon>Bacteria</taxon>
        <taxon>Pseudomonadati</taxon>
        <taxon>Pseudomonadota</taxon>
        <taxon>Betaproteobacteria</taxon>
        <taxon>Burkholderiales</taxon>
        <taxon>Comamonadaceae</taxon>
        <taxon>Acidovorax</taxon>
    </lineage>
</organism>
<evidence type="ECO:0000256" key="1">
    <source>
        <dbReference type="ARBA" id="ARBA00009747"/>
    </source>
</evidence>
<dbReference type="PANTHER" id="PTHR32057:SF14">
    <property type="entry name" value="PROTEIN ADENYLYLTRANSFERASE SELO, MITOCHONDRIAL"/>
    <property type="match status" value="1"/>
</dbReference>
<evidence type="ECO:0000256" key="8">
    <source>
        <dbReference type="HAMAP-Rule" id="MF_00692"/>
    </source>
</evidence>
<sequence>MPFDNTYARDLEGLYARSKPAGSPAPRLLRLNSDLANELGLDAEEMSSAAGLAVFAGNVVPAQAQPLAQAYAGHQFGGFSPQLGDGRALLLGEIVDRHGRRRDISLKGSGRTPFSRRGDGKAALGPVLREYLMGEAMHVLGIPTTRALAAVATGATVQREQLLPGAILTRVAASHLRVGTFEYIAARDDEVLLRRLADYAIARHYAPLTSTPDPYLGLLQEVVERQASLVARWMGVGFIHGVMNTDNMTISGETIDYGPCAFLEHFDPRAVFSSIDTSGRYAYGNQPAIAQWNLARLADALLPLIDADAESAAQRAGAAVEAFAERFDFHWTSVLRLKLGLDGGGEDDRALADDYLTLLSQHRIDFTLAFARLADAAQGNDTPLRALFGSAAAALELWLQRWRERTRAVGTSPHELKEALRCTNPIYIPRNHLVEAALAAAVERDDLAPFERLLLVLEHPFDEHAAYSALAEPAPAEQTENYRTFCGT</sequence>
<feature type="binding site" evidence="8">
    <location>
        <position position="256"/>
    </location>
    <ligand>
        <name>Mg(2+)</name>
        <dbReference type="ChEBI" id="CHEBI:18420"/>
    </ligand>
</feature>
<evidence type="ECO:0000256" key="6">
    <source>
        <dbReference type="ARBA" id="ARBA00022840"/>
    </source>
</evidence>
<dbReference type="PANTHER" id="PTHR32057">
    <property type="entry name" value="PROTEIN ADENYLYLTRANSFERASE SELO, MITOCHONDRIAL"/>
    <property type="match status" value="1"/>
</dbReference>
<comment type="catalytic activity">
    <reaction evidence="8">
        <text>L-threonyl-[protein] + ATP = 3-O-(5'-adenylyl)-L-threonyl-[protein] + diphosphate</text>
        <dbReference type="Rhea" id="RHEA:54292"/>
        <dbReference type="Rhea" id="RHEA-COMP:11060"/>
        <dbReference type="Rhea" id="RHEA-COMP:13847"/>
        <dbReference type="ChEBI" id="CHEBI:30013"/>
        <dbReference type="ChEBI" id="CHEBI:30616"/>
        <dbReference type="ChEBI" id="CHEBI:33019"/>
        <dbReference type="ChEBI" id="CHEBI:138113"/>
        <dbReference type="EC" id="2.7.7.108"/>
    </reaction>
</comment>
<proteinExistence type="inferred from homology"/>
<feature type="binding site" evidence="8">
    <location>
        <position position="87"/>
    </location>
    <ligand>
        <name>ATP</name>
        <dbReference type="ChEBI" id="CHEBI:30616"/>
    </ligand>
</feature>
<comment type="similarity">
    <text evidence="1 8">Belongs to the SELO family.</text>
</comment>
<feature type="binding site" evidence="8">
    <location>
        <position position="84"/>
    </location>
    <ligand>
        <name>ATP</name>
        <dbReference type="ChEBI" id="CHEBI:30616"/>
    </ligand>
</feature>
<comment type="catalytic activity">
    <reaction evidence="8">
        <text>L-tyrosyl-[protein] + UTP = O-(5'-uridylyl)-L-tyrosyl-[protein] + diphosphate</text>
        <dbReference type="Rhea" id="RHEA:83887"/>
        <dbReference type="Rhea" id="RHEA-COMP:10136"/>
        <dbReference type="Rhea" id="RHEA-COMP:20238"/>
        <dbReference type="ChEBI" id="CHEBI:33019"/>
        <dbReference type="ChEBI" id="CHEBI:46398"/>
        <dbReference type="ChEBI" id="CHEBI:46858"/>
        <dbReference type="ChEBI" id="CHEBI:90602"/>
    </reaction>
</comment>
<dbReference type="InterPro" id="IPR003846">
    <property type="entry name" value="SelO"/>
</dbReference>
<dbReference type="STRING" id="592050.SAMN05421875_1517"/>
<dbReference type="Proteomes" id="UP000199002">
    <property type="component" value="Unassembled WGS sequence"/>
</dbReference>
<feature type="binding site" evidence="8">
    <location>
        <position position="247"/>
    </location>
    <ligand>
        <name>Mg(2+)</name>
        <dbReference type="ChEBI" id="CHEBI:18420"/>
    </ligand>
</feature>
<dbReference type="NCBIfam" id="NF000658">
    <property type="entry name" value="PRK00029.1"/>
    <property type="match status" value="1"/>
</dbReference>
<feature type="binding site" evidence="8">
    <location>
        <position position="107"/>
    </location>
    <ligand>
        <name>ATP</name>
        <dbReference type="ChEBI" id="CHEBI:30616"/>
    </ligand>
</feature>
<feature type="binding site" evidence="8">
    <location>
        <position position="86"/>
    </location>
    <ligand>
        <name>ATP</name>
        <dbReference type="ChEBI" id="CHEBI:30616"/>
    </ligand>
</feature>
<dbReference type="GO" id="GO:0030145">
    <property type="term" value="F:manganese ion binding"/>
    <property type="evidence" value="ECO:0007669"/>
    <property type="project" value="UniProtKB-UniRule"/>
</dbReference>
<evidence type="ECO:0000256" key="2">
    <source>
        <dbReference type="ARBA" id="ARBA00022679"/>
    </source>
</evidence>
<feature type="active site" description="Proton acceptor" evidence="8">
    <location>
        <position position="246"/>
    </location>
</feature>
<name>A0A1H4F8M6_9BURK</name>
<keyword evidence="5 8" id="KW-0547">Nucleotide-binding</keyword>
<keyword evidence="6 8" id="KW-0067">ATP-binding</keyword>
<protein>
    <recommendedName>
        <fullName evidence="8">Protein nucleotidyltransferase YdiU</fullName>
        <ecNumber evidence="8">2.7.7.-</ecNumber>
    </recommendedName>
    <alternativeName>
        <fullName evidence="8">Protein adenylyltransferase YdiU</fullName>
        <ecNumber evidence="8">2.7.7.108</ecNumber>
    </alternativeName>
    <alternativeName>
        <fullName evidence="8">Protein uridylyltransferase YdiU</fullName>
        <ecNumber evidence="8">2.7.7.-</ecNumber>
    </alternativeName>
</protein>
<keyword evidence="2 8" id="KW-0808">Transferase</keyword>
<evidence type="ECO:0000313" key="10">
    <source>
        <dbReference type="Proteomes" id="UP000199002"/>
    </source>
</evidence>
<dbReference type="HAMAP" id="MF_00692">
    <property type="entry name" value="SelO"/>
    <property type="match status" value="1"/>
</dbReference>
<comment type="catalytic activity">
    <reaction evidence="8">
        <text>L-seryl-[protein] + ATP = 3-O-(5'-adenylyl)-L-seryl-[protein] + diphosphate</text>
        <dbReference type="Rhea" id="RHEA:58120"/>
        <dbReference type="Rhea" id="RHEA-COMP:9863"/>
        <dbReference type="Rhea" id="RHEA-COMP:15073"/>
        <dbReference type="ChEBI" id="CHEBI:29999"/>
        <dbReference type="ChEBI" id="CHEBI:30616"/>
        <dbReference type="ChEBI" id="CHEBI:33019"/>
        <dbReference type="ChEBI" id="CHEBI:142516"/>
        <dbReference type="EC" id="2.7.7.108"/>
    </reaction>
</comment>
<dbReference type="GO" id="GO:0070733">
    <property type="term" value="F:AMPylase activity"/>
    <property type="evidence" value="ECO:0007669"/>
    <property type="project" value="UniProtKB-EC"/>
</dbReference>
<evidence type="ECO:0000256" key="5">
    <source>
        <dbReference type="ARBA" id="ARBA00022741"/>
    </source>
</evidence>
<dbReference type="GO" id="GO:0005524">
    <property type="term" value="F:ATP binding"/>
    <property type="evidence" value="ECO:0007669"/>
    <property type="project" value="UniProtKB-UniRule"/>
</dbReference>
<evidence type="ECO:0000256" key="3">
    <source>
        <dbReference type="ARBA" id="ARBA00022695"/>
    </source>
</evidence>
<feature type="binding site" evidence="8">
    <location>
        <position position="120"/>
    </location>
    <ligand>
        <name>ATP</name>
        <dbReference type="ChEBI" id="CHEBI:30616"/>
    </ligand>
</feature>
<feature type="binding site" evidence="8">
    <location>
        <position position="256"/>
    </location>
    <ligand>
        <name>ATP</name>
        <dbReference type="ChEBI" id="CHEBI:30616"/>
    </ligand>
</feature>
<comment type="catalytic activity">
    <reaction evidence="8">
        <text>L-seryl-[protein] + UTP = O-(5'-uridylyl)-L-seryl-[protein] + diphosphate</text>
        <dbReference type="Rhea" id="RHEA:64604"/>
        <dbReference type="Rhea" id="RHEA-COMP:9863"/>
        <dbReference type="Rhea" id="RHEA-COMP:16635"/>
        <dbReference type="ChEBI" id="CHEBI:29999"/>
        <dbReference type="ChEBI" id="CHEBI:33019"/>
        <dbReference type="ChEBI" id="CHEBI:46398"/>
        <dbReference type="ChEBI" id="CHEBI:156051"/>
    </reaction>
</comment>
<dbReference type="AlphaFoldDB" id="A0A1H4F8M6"/>
<feature type="binding site" evidence="8">
    <location>
        <position position="119"/>
    </location>
    <ligand>
        <name>ATP</name>
        <dbReference type="ChEBI" id="CHEBI:30616"/>
    </ligand>
</feature>
<dbReference type="GO" id="GO:0000287">
    <property type="term" value="F:magnesium ion binding"/>
    <property type="evidence" value="ECO:0007669"/>
    <property type="project" value="UniProtKB-UniRule"/>
</dbReference>
<comment type="catalytic activity">
    <reaction evidence="8">
        <text>L-histidyl-[protein] + UTP = N(tele)-(5'-uridylyl)-L-histidyl-[protein] + diphosphate</text>
        <dbReference type="Rhea" id="RHEA:83891"/>
        <dbReference type="Rhea" id="RHEA-COMP:9745"/>
        <dbReference type="Rhea" id="RHEA-COMP:20239"/>
        <dbReference type="ChEBI" id="CHEBI:29979"/>
        <dbReference type="ChEBI" id="CHEBI:33019"/>
        <dbReference type="ChEBI" id="CHEBI:46398"/>
        <dbReference type="ChEBI" id="CHEBI:233474"/>
    </reaction>
</comment>
<accession>A0A1H4F8M6</accession>
<evidence type="ECO:0000256" key="7">
    <source>
        <dbReference type="ARBA" id="ARBA00022842"/>
    </source>
</evidence>
<comment type="function">
    <text evidence="8">Nucleotidyltransferase involved in the post-translational modification of proteins. It can catalyze the addition of adenosine monophosphate (AMP) or uridine monophosphate (UMP) to a protein, resulting in modifications known as AMPylation and UMPylation.</text>
</comment>
<evidence type="ECO:0000256" key="4">
    <source>
        <dbReference type="ARBA" id="ARBA00022723"/>
    </source>
</evidence>
<dbReference type="EC" id="2.7.7.-" evidence="8"/>
<keyword evidence="3 8" id="KW-0548">Nucleotidyltransferase</keyword>